<reference evidence="2 3" key="1">
    <citation type="submission" date="2023-12" db="EMBL/GenBank/DDBJ databases">
        <title>A high-quality genome assembly for Dillenia turbinata (Dilleniales).</title>
        <authorList>
            <person name="Chanderbali A."/>
        </authorList>
    </citation>
    <scope>NUCLEOTIDE SEQUENCE [LARGE SCALE GENOMIC DNA]</scope>
    <source>
        <strain evidence="2">LSX21</strain>
        <tissue evidence="2">Leaf</tissue>
    </source>
</reference>
<dbReference type="Proteomes" id="UP001370490">
    <property type="component" value="Unassembled WGS sequence"/>
</dbReference>
<dbReference type="EMBL" id="JBAMMX010000009">
    <property type="protein sequence ID" value="KAK6933114.1"/>
    <property type="molecule type" value="Genomic_DNA"/>
</dbReference>
<keyword evidence="3" id="KW-1185">Reference proteome</keyword>
<dbReference type="GO" id="GO:0005759">
    <property type="term" value="C:mitochondrial matrix"/>
    <property type="evidence" value="ECO:0007669"/>
    <property type="project" value="InterPro"/>
</dbReference>
<gene>
    <name evidence="2" type="ORF">RJ641_036008</name>
</gene>
<dbReference type="FunFam" id="3.10.280.10:FF:000002">
    <property type="entry name" value="Mitochondrial glycoprotein family protein"/>
    <property type="match status" value="1"/>
</dbReference>
<dbReference type="InterPro" id="IPR003428">
    <property type="entry name" value="MAM33"/>
</dbReference>
<evidence type="ECO:0000313" key="3">
    <source>
        <dbReference type="Proteomes" id="UP001370490"/>
    </source>
</evidence>
<feature type="compositionally biased region" description="Acidic residues" evidence="1">
    <location>
        <begin position="132"/>
        <end position="143"/>
    </location>
</feature>
<name>A0AAN8VGH4_9MAGN</name>
<proteinExistence type="predicted"/>
<dbReference type="PANTHER" id="PTHR10826:SF41">
    <property type="entry name" value="MITOCHONDRIAL GLYCOPROTEIN FAMILY PROTEIN"/>
    <property type="match status" value="1"/>
</dbReference>
<evidence type="ECO:0000313" key="2">
    <source>
        <dbReference type="EMBL" id="KAK6933114.1"/>
    </source>
</evidence>
<evidence type="ECO:0000256" key="1">
    <source>
        <dbReference type="SAM" id="MobiDB-lite"/>
    </source>
</evidence>
<dbReference type="SUPFAM" id="SSF54529">
    <property type="entry name" value="Mitochondrial glycoprotein MAM33-like"/>
    <property type="match status" value="1"/>
</dbReference>
<accession>A0AAN8VGH4</accession>
<sequence length="254" mass="28590">MALASIVRRSASRIAPLAIRAFGSQKNRYNSLIFNGLNQKTVSSLTRGFGRTTFVSGFRQFSSSSNEKLLRVLESEIKSAEESDDQNAVQEAPDGFPFEIHDNPGEQTITLTREFNGESIKVEVHMPSLVTGEEDDDEDDNDNNEAANDSSIPLVVSICKKRVVCLEFGCTAYADEISIDSLSVKDPESSDDKIPYEGPDFTDLDENLQKAFHKYLEIRGIKPSTTNFLHEYMINKDSREYLQWLKNIKQFIEA</sequence>
<protein>
    <submittedName>
        <fullName evidence="2">Mitochondrial glycoprotein</fullName>
    </submittedName>
</protein>
<dbReference type="AlphaFoldDB" id="A0AAN8VGH4"/>
<comment type="caution">
    <text evidence="2">The sequence shown here is derived from an EMBL/GenBank/DDBJ whole genome shotgun (WGS) entry which is preliminary data.</text>
</comment>
<dbReference type="Gene3D" id="3.10.280.10">
    <property type="entry name" value="Mitochondrial glycoprotein"/>
    <property type="match status" value="1"/>
</dbReference>
<feature type="region of interest" description="Disordered" evidence="1">
    <location>
        <begin position="127"/>
        <end position="148"/>
    </location>
</feature>
<dbReference type="InterPro" id="IPR036561">
    <property type="entry name" value="MAM33_sf"/>
</dbReference>
<dbReference type="PANTHER" id="PTHR10826">
    <property type="entry name" value="COMPLEMENT COMPONENT 1"/>
    <property type="match status" value="1"/>
</dbReference>
<organism evidence="2 3">
    <name type="scientific">Dillenia turbinata</name>
    <dbReference type="NCBI Taxonomy" id="194707"/>
    <lineage>
        <taxon>Eukaryota</taxon>
        <taxon>Viridiplantae</taxon>
        <taxon>Streptophyta</taxon>
        <taxon>Embryophyta</taxon>
        <taxon>Tracheophyta</taxon>
        <taxon>Spermatophyta</taxon>
        <taxon>Magnoliopsida</taxon>
        <taxon>eudicotyledons</taxon>
        <taxon>Gunneridae</taxon>
        <taxon>Pentapetalae</taxon>
        <taxon>Dilleniales</taxon>
        <taxon>Dilleniaceae</taxon>
        <taxon>Dillenia</taxon>
    </lineage>
</organism>
<feature type="region of interest" description="Disordered" evidence="1">
    <location>
        <begin position="81"/>
        <end position="101"/>
    </location>
</feature>
<dbReference type="Pfam" id="PF02330">
    <property type="entry name" value="MAM33"/>
    <property type="match status" value="1"/>
</dbReference>